<dbReference type="eggNOG" id="ENOG502Z7NV">
    <property type="taxonomic scope" value="Bacteria"/>
</dbReference>
<reference evidence="2 3" key="1">
    <citation type="journal article" date="2007" name="Genome Res.">
        <title>Genome characteristics of facultatively symbiotic Frankia sp. strains reflect host range and host plant biogeography.</title>
        <authorList>
            <person name="Normand P."/>
            <person name="Lapierre P."/>
            <person name="Tisa L.S."/>
            <person name="Gogarten J.P."/>
            <person name="Alloisio N."/>
            <person name="Bagnarol E."/>
            <person name="Bassi C.A."/>
            <person name="Berry A.M."/>
            <person name="Bickhart D.M."/>
            <person name="Choisne N."/>
            <person name="Couloux A."/>
            <person name="Cournoyer B."/>
            <person name="Cruveiller S."/>
            <person name="Daubin V."/>
            <person name="Demange N."/>
            <person name="Francino M.P."/>
            <person name="Goltsman E."/>
            <person name="Huang Y."/>
            <person name="Kopp O.R."/>
            <person name="Labarre L."/>
            <person name="Lapidus A."/>
            <person name="Lavire C."/>
            <person name="Marechal J."/>
            <person name="Martinez M."/>
            <person name="Mastronunzio J.E."/>
            <person name="Mullin B.C."/>
            <person name="Niemann J."/>
            <person name="Pujic P."/>
            <person name="Rawnsley T."/>
            <person name="Rouy Z."/>
            <person name="Schenowitz C."/>
            <person name="Sellstedt A."/>
            <person name="Tavares F."/>
            <person name="Tomkins J.P."/>
            <person name="Vallenet D."/>
            <person name="Valverde C."/>
            <person name="Wall L.G."/>
            <person name="Wang Y."/>
            <person name="Medigue C."/>
            <person name="Benson D.R."/>
        </authorList>
    </citation>
    <scope>NUCLEOTIDE SEQUENCE [LARGE SCALE GENOMIC DNA]</scope>
    <source>
        <strain evidence="3">DSM 45818 / CECT 9043 / CcI3</strain>
    </source>
</reference>
<accession>Q2J9K5</accession>
<gene>
    <name evidence="2" type="ordered locus">Francci3_2675</name>
</gene>
<dbReference type="STRING" id="106370.Francci3_2675"/>
<feature type="domain" description="MrfA-like Zn-binding" evidence="1">
    <location>
        <begin position="503"/>
        <end position="604"/>
    </location>
</feature>
<proteinExistence type="predicted"/>
<keyword evidence="3" id="KW-1185">Reference proteome</keyword>
<dbReference type="InterPro" id="IPR018973">
    <property type="entry name" value="MZB"/>
</dbReference>
<evidence type="ECO:0000259" key="1">
    <source>
        <dbReference type="Pfam" id="PF09369"/>
    </source>
</evidence>
<evidence type="ECO:0000313" key="3">
    <source>
        <dbReference type="Proteomes" id="UP000001937"/>
    </source>
</evidence>
<evidence type="ECO:0000313" key="2">
    <source>
        <dbReference type="EMBL" id="ABD12037.1"/>
    </source>
</evidence>
<dbReference type="AlphaFoldDB" id="Q2J9K5"/>
<dbReference type="InterPro" id="IPR047721">
    <property type="entry name" value="DrmB"/>
</dbReference>
<dbReference type="RefSeq" id="WP_011437072.1">
    <property type="nucleotide sequence ID" value="NC_007777.1"/>
</dbReference>
<dbReference type="PhylomeDB" id="Q2J9K5"/>
<dbReference type="Proteomes" id="UP000001937">
    <property type="component" value="Chromosome"/>
</dbReference>
<dbReference type="EMBL" id="CP000249">
    <property type="protein sequence ID" value="ABD12037.1"/>
    <property type="molecule type" value="Genomic_DNA"/>
</dbReference>
<organism evidence="2 3">
    <name type="scientific">Frankia casuarinae (strain DSM 45818 / CECT 9043 / HFP020203 / CcI3)</name>
    <dbReference type="NCBI Taxonomy" id="106370"/>
    <lineage>
        <taxon>Bacteria</taxon>
        <taxon>Bacillati</taxon>
        <taxon>Actinomycetota</taxon>
        <taxon>Actinomycetes</taxon>
        <taxon>Frankiales</taxon>
        <taxon>Frankiaceae</taxon>
        <taxon>Frankia</taxon>
    </lineage>
</organism>
<protein>
    <recommendedName>
        <fullName evidence="1">MrfA-like Zn-binding domain-containing protein</fullName>
    </recommendedName>
</protein>
<sequence length="642" mass="70841">MVTAFHRRVGAVRPSHLMFTSGVGALVDLPNFSAIVRGVDDWDYRNVPEYQPIVEPRLLAAVRRLYDRGVTELRPAPWAETDAGDRSGQGARIGVPTVPFPNWLRCTACNELDVIASRAFGFENPWLTRPQDARFFHGTCGRKKTGRRPLAVAARFVLACTAGHLDDFPYPMFVHRGAQCARASHPRLRMEDRGGNLGANVEIRCVNCDARRNIREAMGRRGAGHLPRCRGRHPHLGTFADGGCPQESRLLVVGASNQWFAQTLSVLSVPRTGASELAVKVEQHWEVFEKINNMAILDFARSAPIPVFRQLEKWSNAEIWAAVERHRAAIETGPAPGSDADGERAYPDLRTPEWEIFSSAVLPEPTDDFALRREPGGVPAPLAGCYADVVQAERLREVRALTGFTRLDAPDPDDPDLVIRAPLARGPASWVPASEVRGEGMFLRVPEEILGPWARRVADSVAMREHRDAYSRFRVNRYSDRIAGDFDPMQGWPGERFLALHTLSHLLIRTIALECGYSSASLSERIYAGDDGDPRGGILIYTAVPDAEGTLGGLVSLAEPDQLLRLTRRALADARHCSSDPLCAERLPSAPADFLHGAACHVCLFVSETTCERGNRFLDRRFVVPLGDEPQDRALALFGGLP</sequence>
<dbReference type="OrthoDB" id="9134227at2"/>
<dbReference type="NCBIfam" id="NF038324">
    <property type="entry name" value="DrmB_fam"/>
    <property type="match status" value="1"/>
</dbReference>
<dbReference type="KEGG" id="fra:Francci3_2675"/>
<name>Q2J9K5_FRACC</name>
<dbReference type="HOGENOM" id="CLU_020062_0_0_11"/>
<dbReference type="Pfam" id="PF09369">
    <property type="entry name" value="MZB"/>
    <property type="match status" value="1"/>
</dbReference>